<gene>
    <name evidence="1" type="ORF">GCM10010841_26710</name>
</gene>
<sequence length="168" mass="18204">MTEIRRSRRGFRQIVLRQASGAEITVTAMPSLGVLDPAPRLGDSIEVSGLPATYRGQPQVKLEHRRAIRIVQGATALTVSQASVQEGPVQVHGTITSHREYEAQNGTMLLFTLDGSLSGVMFADDWATSDRDQILDLAEQQSSVVVEGQMTTYKGKPSIQAQTIVTAP</sequence>
<proteinExistence type="predicted"/>
<dbReference type="Proteomes" id="UP000661918">
    <property type="component" value="Unassembled WGS sequence"/>
</dbReference>
<keyword evidence="2" id="KW-1185">Reference proteome</keyword>
<accession>A0ABQ2GXZ1</accession>
<evidence type="ECO:0008006" key="3">
    <source>
        <dbReference type="Google" id="ProtNLM"/>
    </source>
</evidence>
<organism evidence="1 2">
    <name type="scientific">Deinococcus aerophilus</name>
    <dbReference type="NCBI Taxonomy" id="522488"/>
    <lineage>
        <taxon>Bacteria</taxon>
        <taxon>Thermotogati</taxon>
        <taxon>Deinococcota</taxon>
        <taxon>Deinococci</taxon>
        <taxon>Deinococcales</taxon>
        <taxon>Deinococcaceae</taxon>
        <taxon>Deinococcus</taxon>
    </lineage>
</organism>
<dbReference type="EMBL" id="BMOM01000027">
    <property type="protein sequence ID" value="GGM17097.1"/>
    <property type="molecule type" value="Genomic_DNA"/>
</dbReference>
<protein>
    <recommendedName>
        <fullName evidence="3">OB domain-containing protein</fullName>
    </recommendedName>
</protein>
<evidence type="ECO:0000313" key="1">
    <source>
        <dbReference type="EMBL" id="GGM17097.1"/>
    </source>
</evidence>
<reference evidence="2" key="1">
    <citation type="journal article" date="2019" name="Int. J. Syst. Evol. Microbiol.">
        <title>The Global Catalogue of Microorganisms (GCM) 10K type strain sequencing project: providing services to taxonomists for standard genome sequencing and annotation.</title>
        <authorList>
            <consortium name="The Broad Institute Genomics Platform"/>
            <consortium name="The Broad Institute Genome Sequencing Center for Infectious Disease"/>
            <person name="Wu L."/>
            <person name="Ma J."/>
        </authorList>
    </citation>
    <scope>NUCLEOTIDE SEQUENCE [LARGE SCALE GENOMIC DNA]</scope>
    <source>
        <strain evidence="2">JCM 15443</strain>
    </source>
</reference>
<comment type="caution">
    <text evidence="1">The sequence shown here is derived from an EMBL/GenBank/DDBJ whole genome shotgun (WGS) entry which is preliminary data.</text>
</comment>
<evidence type="ECO:0000313" key="2">
    <source>
        <dbReference type="Proteomes" id="UP000661918"/>
    </source>
</evidence>
<name>A0ABQ2GXZ1_9DEIO</name>